<dbReference type="EMBL" id="KQ257453">
    <property type="protein sequence ID" value="KND01912.1"/>
    <property type="molecule type" value="Genomic_DNA"/>
</dbReference>
<keyword evidence="1" id="KW-0812">Transmembrane</keyword>
<feature type="transmembrane region" description="Helical" evidence="1">
    <location>
        <begin position="178"/>
        <end position="198"/>
    </location>
</feature>
<dbReference type="Proteomes" id="UP000053201">
    <property type="component" value="Unassembled WGS sequence"/>
</dbReference>
<gene>
    <name evidence="2" type="ORF">SPPG_09021</name>
</gene>
<accession>A0A0L0HLA8</accession>
<organism evidence="2 3">
    <name type="scientific">Spizellomyces punctatus (strain DAOM BR117)</name>
    <dbReference type="NCBI Taxonomy" id="645134"/>
    <lineage>
        <taxon>Eukaryota</taxon>
        <taxon>Fungi</taxon>
        <taxon>Fungi incertae sedis</taxon>
        <taxon>Chytridiomycota</taxon>
        <taxon>Chytridiomycota incertae sedis</taxon>
        <taxon>Chytridiomycetes</taxon>
        <taxon>Spizellomycetales</taxon>
        <taxon>Spizellomycetaceae</taxon>
        <taxon>Spizellomyces</taxon>
    </lineage>
</organism>
<dbReference type="AlphaFoldDB" id="A0A0L0HLA8"/>
<feature type="transmembrane region" description="Helical" evidence="1">
    <location>
        <begin position="154"/>
        <end position="172"/>
    </location>
</feature>
<keyword evidence="1" id="KW-0472">Membrane</keyword>
<keyword evidence="3" id="KW-1185">Reference proteome</keyword>
<reference evidence="2 3" key="1">
    <citation type="submission" date="2009-08" db="EMBL/GenBank/DDBJ databases">
        <title>The Genome Sequence of Spizellomyces punctatus strain DAOM BR117.</title>
        <authorList>
            <consortium name="The Broad Institute Genome Sequencing Platform"/>
            <person name="Russ C."/>
            <person name="Cuomo C."/>
            <person name="Shea T."/>
            <person name="Young S.K."/>
            <person name="Zeng Q."/>
            <person name="Koehrsen M."/>
            <person name="Haas B."/>
            <person name="Borodovsky M."/>
            <person name="Guigo R."/>
            <person name="Alvarado L."/>
            <person name="Berlin A."/>
            <person name="Bochicchio J."/>
            <person name="Borenstein D."/>
            <person name="Chapman S."/>
            <person name="Chen Z."/>
            <person name="Engels R."/>
            <person name="Freedman E."/>
            <person name="Gellesch M."/>
            <person name="Goldberg J."/>
            <person name="Griggs A."/>
            <person name="Gujja S."/>
            <person name="Heiman D."/>
            <person name="Hepburn T."/>
            <person name="Howarth C."/>
            <person name="Jen D."/>
            <person name="Larson L."/>
            <person name="Lewis B."/>
            <person name="Mehta T."/>
            <person name="Park D."/>
            <person name="Pearson M."/>
            <person name="Roberts A."/>
            <person name="Saif S."/>
            <person name="Shenoy N."/>
            <person name="Sisk P."/>
            <person name="Stolte C."/>
            <person name="Sykes S."/>
            <person name="Thomson T."/>
            <person name="Walk T."/>
            <person name="White J."/>
            <person name="Yandava C."/>
            <person name="Burger G."/>
            <person name="Gray M.W."/>
            <person name="Holland P.W.H."/>
            <person name="King N."/>
            <person name="Lang F.B.F."/>
            <person name="Roger A.J."/>
            <person name="Ruiz-Trillo I."/>
            <person name="Lander E."/>
            <person name="Nusbaum C."/>
        </authorList>
    </citation>
    <scope>NUCLEOTIDE SEQUENCE [LARGE SCALE GENOMIC DNA]</scope>
    <source>
        <strain evidence="2 3">DAOM BR117</strain>
    </source>
</reference>
<evidence type="ECO:0008006" key="4">
    <source>
        <dbReference type="Google" id="ProtNLM"/>
    </source>
</evidence>
<evidence type="ECO:0000256" key="1">
    <source>
        <dbReference type="SAM" id="Phobius"/>
    </source>
</evidence>
<evidence type="ECO:0000313" key="3">
    <source>
        <dbReference type="Proteomes" id="UP000053201"/>
    </source>
</evidence>
<dbReference type="OrthoDB" id="2121269at2759"/>
<proteinExistence type="predicted"/>
<dbReference type="GeneID" id="27692146"/>
<sequence length="256" mass="29479">MWGYNITLPFVGDIGLPYIETRPAYYKVLLLILGKLPSFPEEVRIDTNHFWYNWTLICLFVCARNGRWLPRQSNSHSRVPEILFLAKLATYTMYYVSELSLTNMWHGNFHMAIHHVMALLLFATFLGDGRQICVTAMVPFLIHEELSRSEERRLDLLVWYNVSMYTVGLVGHVINRRGMFSCTALPSLCVMIALWNVFASCRKGERGLDVFCTSGWGTMVDGPFATAASWGLLWWVLREWLSRKVAGLGWEVPKKC</sequence>
<dbReference type="InParanoid" id="A0A0L0HLA8"/>
<name>A0A0L0HLA8_SPIPD</name>
<protein>
    <recommendedName>
        <fullName evidence="4">TLC domain-containing protein</fullName>
    </recommendedName>
</protein>
<dbReference type="VEuPathDB" id="FungiDB:SPPG_09021"/>
<keyword evidence="1" id="KW-1133">Transmembrane helix</keyword>
<evidence type="ECO:0000313" key="2">
    <source>
        <dbReference type="EMBL" id="KND01912.1"/>
    </source>
</evidence>
<dbReference type="RefSeq" id="XP_016609951.1">
    <property type="nucleotide sequence ID" value="XM_016757174.1"/>
</dbReference>